<proteinExistence type="predicted"/>
<dbReference type="InterPro" id="IPR036361">
    <property type="entry name" value="SAP_dom_sf"/>
</dbReference>
<sequence length="389" mass="43756">MRVSSSQVAAAEQRGMLLFPTKTGETEERTINGKKQEELKSMCRDYGLGISGNKSTLSTRLQEFSAKFCNDPASCNLTPVKRRSHKGPREGPKKTQPKQSANRRAAIIDTERVTERSKDTRTTDEMRDLLLWADRTRARLPYKPPKPDTTQPSIVLQTASNPQDSSNPEHPSISQSSHAHHLNENSTIPASTFTLSHIEPPNTSPSTSCVPSIVSPSKVPTRTITLGNKISLTLTVDEVKHISVPATSFAEDIGRLNQMWDDISPHWKNDSVLIISNHAIALVYWPEVFKKTGLWSAHKSAWTEWKGTPDEFWQRFKSKDGEKMSYTAICAYLRMERKKADEDLAEQARAEYGAEFKVKFSYRCSKTNARVAMTKSSAIAKEYRRLRSA</sequence>
<feature type="region of interest" description="Disordered" evidence="1">
    <location>
        <begin position="194"/>
        <end position="214"/>
    </location>
</feature>
<dbReference type="InterPro" id="IPR003034">
    <property type="entry name" value="SAP_dom"/>
</dbReference>
<protein>
    <recommendedName>
        <fullName evidence="2">SAP domain-containing protein</fullName>
    </recommendedName>
</protein>
<evidence type="ECO:0000313" key="4">
    <source>
        <dbReference type="Proteomes" id="UP001222325"/>
    </source>
</evidence>
<keyword evidence="4" id="KW-1185">Reference proteome</keyword>
<feature type="compositionally biased region" description="Polar residues" evidence="1">
    <location>
        <begin position="158"/>
        <end position="177"/>
    </location>
</feature>
<evidence type="ECO:0000256" key="1">
    <source>
        <dbReference type="SAM" id="MobiDB-lite"/>
    </source>
</evidence>
<feature type="region of interest" description="Disordered" evidence="1">
    <location>
        <begin position="1"/>
        <end position="31"/>
    </location>
</feature>
<comment type="caution">
    <text evidence="3">The sequence shown here is derived from an EMBL/GenBank/DDBJ whole genome shotgun (WGS) entry which is preliminary data.</text>
</comment>
<dbReference type="Proteomes" id="UP001222325">
    <property type="component" value="Unassembled WGS sequence"/>
</dbReference>
<feature type="compositionally biased region" description="Polar residues" evidence="1">
    <location>
        <begin position="204"/>
        <end position="214"/>
    </location>
</feature>
<feature type="domain" description="SAP" evidence="2">
    <location>
        <begin position="31"/>
        <end position="65"/>
    </location>
</feature>
<gene>
    <name evidence="3" type="ORF">B0H15DRAFT_799017</name>
</gene>
<dbReference type="AlphaFoldDB" id="A0AAD6U7I0"/>
<organism evidence="3 4">
    <name type="scientific">Mycena belliarum</name>
    <dbReference type="NCBI Taxonomy" id="1033014"/>
    <lineage>
        <taxon>Eukaryota</taxon>
        <taxon>Fungi</taxon>
        <taxon>Dikarya</taxon>
        <taxon>Basidiomycota</taxon>
        <taxon>Agaricomycotina</taxon>
        <taxon>Agaricomycetes</taxon>
        <taxon>Agaricomycetidae</taxon>
        <taxon>Agaricales</taxon>
        <taxon>Marasmiineae</taxon>
        <taxon>Mycenaceae</taxon>
        <taxon>Mycena</taxon>
    </lineage>
</organism>
<feature type="region of interest" description="Disordered" evidence="1">
    <location>
        <begin position="73"/>
        <end position="122"/>
    </location>
</feature>
<dbReference type="SUPFAM" id="SSF68906">
    <property type="entry name" value="SAP domain"/>
    <property type="match status" value="1"/>
</dbReference>
<reference evidence="3" key="1">
    <citation type="submission" date="2023-03" db="EMBL/GenBank/DDBJ databases">
        <title>Massive genome expansion in bonnet fungi (Mycena s.s.) driven by repeated elements and novel gene families across ecological guilds.</title>
        <authorList>
            <consortium name="Lawrence Berkeley National Laboratory"/>
            <person name="Harder C.B."/>
            <person name="Miyauchi S."/>
            <person name="Viragh M."/>
            <person name="Kuo A."/>
            <person name="Thoen E."/>
            <person name="Andreopoulos B."/>
            <person name="Lu D."/>
            <person name="Skrede I."/>
            <person name="Drula E."/>
            <person name="Henrissat B."/>
            <person name="Morin E."/>
            <person name="Kohler A."/>
            <person name="Barry K."/>
            <person name="LaButti K."/>
            <person name="Morin E."/>
            <person name="Salamov A."/>
            <person name="Lipzen A."/>
            <person name="Mereny Z."/>
            <person name="Hegedus B."/>
            <person name="Baldrian P."/>
            <person name="Stursova M."/>
            <person name="Weitz H."/>
            <person name="Taylor A."/>
            <person name="Grigoriev I.V."/>
            <person name="Nagy L.G."/>
            <person name="Martin F."/>
            <person name="Kauserud H."/>
        </authorList>
    </citation>
    <scope>NUCLEOTIDE SEQUENCE</scope>
    <source>
        <strain evidence="3">CBHHK173m</strain>
    </source>
</reference>
<dbReference type="Gene3D" id="1.10.720.30">
    <property type="entry name" value="SAP domain"/>
    <property type="match status" value="1"/>
</dbReference>
<feature type="region of interest" description="Disordered" evidence="1">
    <location>
        <begin position="158"/>
        <end position="181"/>
    </location>
</feature>
<dbReference type="EMBL" id="JARJCN010000015">
    <property type="protein sequence ID" value="KAJ7093977.1"/>
    <property type="molecule type" value="Genomic_DNA"/>
</dbReference>
<evidence type="ECO:0000259" key="2">
    <source>
        <dbReference type="PROSITE" id="PS50800"/>
    </source>
</evidence>
<feature type="compositionally biased region" description="Basic and acidic residues" evidence="1">
    <location>
        <begin position="109"/>
        <end position="122"/>
    </location>
</feature>
<evidence type="ECO:0000313" key="3">
    <source>
        <dbReference type="EMBL" id="KAJ7093977.1"/>
    </source>
</evidence>
<name>A0AAD6U7I0_9AGAR</name>
<accession>A0AAD6U7I0</accession>
<dbReference type="PROSITE" id="PS50800">
    <property type="entry name" value="SAP"/>
    <property type="match status" value="1"/>
</dbReference>